<protein>
    <recommendedName>
        <fullName evidence="1">Protein FAR1-RELATED SEQUENCE</fullName>
    </recommendedName>
</protein>
<dbReference type="PANTHER" id="PTHR31669:SF251">
    <property type="entry name" value="PROTEIN FAR1-RELATED SEQUENCE"/>
    <property type="match status" value="1"/>
</dbReference>
<evidence type="ECO:0000256" key="2">
    <source>
        <dbReference type="SAM" id="Phobius"/>
    </source>
</evidence>
<reference evidence="3 4" key="1">
    <citation type="submission" date="2019-01" db="EMBL/GenBank/DDBJ databases">
        <title>Sequencing of cultivated peanut Arachis hypogaea provides insights into genome evolution and oil improvement.</title>
        <authorList>
            <person name="Chen X."/>
        </authorList>
    </citation>
    <scope>NUCLEOTIDE SEQUENCE [LARGE SCALE GENOMIC DNA]</scope>
    <source>
        <strain evidence="4">cv. Fuhuasheng</strain>
        <tissue evidence="3">Leaves</tissue>
    </source>
</reference>
<dbReference type="AlphaFoldDB" id="A0A444YKF1"/>
<keyword evidence="1" id="KW-0863">Zinc-finger</keyword>
<keyword evidence="1" id="KW-0539">Nucleus</keyword>
<evidence type="ECO:0000313" key="4">
    <source>
        <dbReference type="Proteomes" id="UP000289738"/>
    </source>
</evidence>
<feature type="transmembrane region" description="Helical" evidence="2">
    <location>
        <begin position="184"/>
        <end position="205"/>
    </location>
</feature>
<accession>A0A444YKF1</accession>
<sequence>MKNSQFKLGGYIRYGELNSKMNHIVCNSPSAYSFEADWAEFIKEFDLGQNRWLTVQFIHEYDNVLGNKEQKELEDDAADSKGVISCIGSTDIERQFQWEYTSNMFRDVQLEGPSRVKTKGRPKSKRLRAELDKSIKKLMQKRKRKSHSDVADLQTDNDYDGSIERGFKASNTWNASEDAGFISLLNLSIDSYLFVWLYIFFLWVISHT</sequence>
<dbReference type="InterPro" id="IPR031052">
    <property type="entry name" value="FHY3/FAR1"/>
</dbReference>
<dbReference type="PANTHER" id="PTHR31669">
    <property type="entry name" value="PROTEIN FAR1-RELATED SEQUENCE 10-RELATED"/>
    <property type="match status" value="1"/>
</dbReference>
<evidence type="ECO:0000256" key="1">
    <source>
        <dbReference type="RuleBase" id="RU367018"/>
    </source>
</evidence>
<comment type="subcellular location">
    <subcellularLocation>
        <location evidence="1">Nucleus</location>
    </subcellularLocation>
</comment>
<evidence type="ECO:0000313" key="3">
    <source>
        <dbReference type="EMBL" id="RYR02382.1"/>
    </source>
</evidence>
<keyword evidence="2" id="KW-1133">Transmembrane helix</keyword>
<comment type="similarity">
    <text evidence="1">Belongs to the FHY3/FAR1 family.</text>
</comment>
<gene>
    <name evidence="3" type="ORF">Ahy_B06g081179</name>
</gene>
<keyword evidence="1" id="KW-0479">Metal-binding</keyword>
<dbReference type="Proteomes" id="UP000289738">
    <property type="component" value="Chromosome B06"/>
</dbReference>
<name>A0A444YKF1_ARAHY</name>
<comment type="caution">
    <text evidence="3">The sequence shown here is derived from an EMBL/GenBank/DDBJ whole genome shotgun (WGS) entry which is preliminary data.</text>
</comment>
<keyword evidence="1" id="KW-0862">Zinc</keyword>
<dbReference type="GO" id="GO:0006355">
    <property type="term" value="P:regulation of DNA-templated transcription"/>
    <property type="evidence" value="ECO:0007669"/>
    <property type="project" value="UniProtKB-UniRule"/>
</dbReference>
<dbReference type="GO" id="GO:0008270">
    <property type="term" value="F:zinc ion binding"/>
    <property type="evidence" value="ECO:0007669"/>
    <property type="project" value="UniProtKB-UniRule"/>
</dbReference>
<dbReference type="EMBL" id="SDMP01000016">
    <property type="protein sequence ID" value="RYR02382.1"/>
    <property type="molecule type" value="Genomic_DNA"/>
</dbReference>
<comment type="function">
    <text evidence="1">Putative transcription activator involved in regulating light control of development.</text>
</comment>
<dbReference type="GO" id="GO:0005634">
    <property type="term" value="C:nucleus"/>
    <property type="evidence" value="ECO:0007669"/>
    <property type="project" value="UniProtKB-SubCell"/>
</dbReference>
<proteinExistence type="inferred from homology"/>
<keyword evidence="4" id="KW-1185">Reference proteome</keyword>
<keyword evidence="2" id="KW-0812">Transmembrane</keyword>
<keyword evidence="2" id="KW-0472">Membrane</keyword>
<organism evidence="3 4">
    <name type="scientific">Arachis hypogaea</name>
    <name type="common">Peanut</name>
    <dbReference type="NCBI Taxonomy" id="3818"/>
    <lineage>
        <taxon>Eukaryota</taxon>
        <taxon>Viridiplantae</taxon>
        <taxon>Streptophyta</taxon>
        <taxon>Embryophyta</taxon>
        <taxon>Tracheophyta</taxon>
        <taxon>Spermatophyta</taxon>
        <taxon>Magnoliopsida</taxon>
        <taxon>eudicotyledons</taxon>
        <taxon>Gunneridae</taxon>
        <taxon>Pentapetalae</taxon>
        <taxon>rosids</taxon>
        <taxon>fabids</taxon>
        <taxon>Fabales</taxon>
        <taxon>Fabaceae</taxon>
        <taxon>Papilionoideae</taxon>
        <taxon>50 kb inversion clade</taxon>
        <taxon>dalbergioids sensu lato</taxon>
        <taxon>Dalbergieae</taxon>
        <taxon>Pterocarpus clade</taxon>
        <taxon>Arachis</taxon>
    </lineage>
</organism>